<evidence type="ECO:0000313" key="4">
    <source>
        <dbReference type="Proteomes" id="UP000317652"/>
    </source>
</evidence>
<dbReference type="Gene3D" id="3.40.50.1820">
    <property type="entry name" value="alpha/beta hydrolase"/>
    <property type="match status" value="1"/>
</dbReference>
<sequence length="237" mass="26410">MFRTQFAVNGIPCTLWGEQSSEKVVLAVHGNFSHKEDTCIAILAEEAAVQGYQVLSFDLPGHGYRIRDEKECHVIQAVSDIQCIHVWAREHFSEIALFACSMGASFSLIACKPSDFSQTLFLSPVVDLLALVRKMMSSAGIDEEQLSREKAIAITGGPVFRADYLDYLRQHSPVTWKGPLGILVGRNDSLADYTAVRAFSRQNGGVLETVEGAEHYFHEPADLQTMREWFRHSLTST</sequence>
<proteinExistence type="predicted"/>
<feature type="domain" description="Serine aminopeptidase S33" evidence="1">
    <location>
        <begin position="20"/>
        <end position="129"/>
    </location>
</feature>
<dbReference type="EMBL" id="CABGGS010000034">
    <property type="protein sequence ID" value="VUS67196.1"/>
    <property type="molecule type" value="Genomic_DNA"/>
</dbReference>
<dbReference type="AlphaFoldDB" id="A0A564J693"/>
<dbReference type="InterPro" id="IPR022742">
    <property type="entry name" value="Hydrolase_4"/>
</dbReference>
<dbReference type="InterPro" id="IPR029058">
    <property type="entry name" value="AB_hydrolase_fold"/>
</dbReference>
<dbReference type="SUPFAM" id="SSF53474">
    <property type="entry name" value="alpha/beta-Hydrolases"/>
    <property type="match status" value="1"/>
</dbReference>
<name>A0A564J693_9ENTR</name>
<organism evidence="2 5">
    <name type="scientific">Klebsiella spallanzanii</name>
    <dbReference type="NCBI Taxonomy" id="2587528"/>
    <lineage>
        <taxon>Bacteria</taxon>
        <taxon>Pseudomonadati</taxon>
        <taxon>Pseudomonadota</taxon>
        <taxon>Gammaproteobacteria</taxon>
        <taxon>Enterobacterales</taxon>
        <taxon>Enterobacteriaceae</taxon>
        <taxon>Klebsiella/Raoultella group</taxon>
        <taxon>Klebsiella</taxon>
    </lineage>
</organism>
<keyword evidence="4" id="KW-1185">Reference proteome</keyword>
<accession>A0A564J693</accession>
<dbReference type="Proteomes" id="UP000317652">
    <property type="component" value="Unassembled WGS sequence"/>
</dbReference>
<evidence type="ECO:0000259" key="1">
    <source>
        <dbReference type="Pfam" id="PF12146"/>
    </source>
</evidence>
<dbReference type="RefSeq" id="WP_139539833.1">
    <property type="nucleotide sequence ID" value="NZ_CABEJC010000036.1"/>
</dbReference>
<dbReference type="Proteomes" id="UP000318370">
    <property type="component" value="Unassembled WGS sequence"/>
</dbReference>
<dbReference type="EMBL" id="CABGHF010000008">
    <property type="protein sequence ID" value="VUS52341.1"/>
    <property type="molecule type" value="Genomic_DNA"/>
</dbReference>
<evidence type="ECO:0000313" key="3">
    <source>
        <dbReference type="EMBL" id="VUS67196.1"/>
    </source>
</evidence>
<reference evidence="4 5" key="1">
    <citation type="submission" date="2019-07" db="EMBL/GenBank/DDBJ databases">
        <authorList>
            <person name="Brisse S."/>
            <person name="Rodrigues C."/>
            <person name="Thorpe H."/>
        </authorList>
    </citation>
    <scope>NUCLEOTIDE SEQUENCE [LARGE SCALE GENOMIC DNA]</scope>
    <source>
        <strain evidence="2">SB6408</strain>
        <strain evidence="3">SB6411</strain>
    </source>
</reference>
<evidence type="ECO:0000313" key="5">
    <source>
        <dbReference type="Proteomes" id="UP000318370"/>
    </source>
</evidence>
<dbReference type="Pfam" id="PF12146">
    <property type="entry name" value="Hydrolase_4"/>
    <property type="match status" value="1"/>
</dbReference>
<protein>
    <recommendedName>
        <fullName evidence="1">Serine aminopeptidase S33 domain-containing protein</fullName>
    </recommendedName>
</protein>
<evidence type="ECO:0000313" key="2">
    <source>
        <dbReference type="EMBL" id="VUS52341.1"/>
    </source>
</evidence>
<gene>
    <name evidence="2" type="ORF">SB6408_04401</name>
    <name evidence="3" type="ORF">SB6411_02201</name>
</gene>